<name>A0AAI9KW74_PECCC</name>
<evidence type="ECO:0000313" key="2">
    <source>
        <dbReference type="EMBL" id="GLV67561.1"/>
    </source>
</evidence>
<feature type="transmembrane region" description="Helical" evidence="1">
    <location>
        <begin position="38"/>
        <end position="58"/>
    </location>
</feature>
<sequence>MKYFKLIVVVLLLTPMSIFSLGVIYNSFKLNQFEWGSVSDWIIALANVCMAFAAAYAARNAKDWFKPKRYEIAYSISRDLISKRMFFLDKKMSNIESHLNFYFPDDNEIIIKKHVDYISKLVKETYNEINDIFSMKFDLERHGWFFKEDYADIENLKDVNDFDMIIFSLDYKYPDNYINQTNKFEGYYTNDSVETFIEELKAYINDYLSFFIKISSNHDVLYDDFFDIK</sequence>
<protein>
    <submittedName>
        <fullName evidence="2">Uncharacterized protein</fullName>
    </submittedName>
</protein>
<dbReference type="AlphaFoldDB" id="A0AAI9KW74"/>
<keyword evidence="1" id="KW-0812">Transmembrane</keyword>
<dbReference type="EMBL" id="BSRL01000001">
    <property type="protein sequence ID" value="GLV67561.1"/>
    <property type="molecule type" value="Genomic_DNA"/>
</dbReference>
<reference evidence="2" key="1">
    <citation type="submission" date="2023-02" db="EMBL/GenBank/DDBJ databases">
        <title>Pectobacterium carotovorum subsp. carotovorum NBRC 12380.</title>
        <authorList>
            <person name="Ichikawa N."/>
            <person name="Sato H."/>
            <person name="Tonouchi N."/>
        </authorList>
    </citation>
    <scope>NUCLEOTIDE SEQUENCE</scope>
    <source>
        <strain evidence="2">NBRC 12380</strain>
    </source>
</reference>
<evidence type="ECO:0000256" key="1">
    <source>
        <dbReference type="SAM" id="Phobius"/>
    </source>
</evidence>
<proteinExistence type="predicted"/>
<dbReference type="Proteomes" id="UP001165145">
    <property type="component" value="Unassembled WGS sequence"/>
</dbReference>
<dbReference type="RefSeq" id="WP_261865108.1">
    <property type="nucleotide sequence ID" value="NZ_BRLF01000001.1"/>
</dbReference>
<keyword evidence="1" id="KW-0472">Membrane</keyword>
<accession>A0AAI9KW74</accession>
<keyword evidence="1" id="KW-1133">Transmembrane helix</keyword>
<evidence type="ECO:0000313" key="3">
    <source>
        <dbReference type="Proteomes" id="UP001165145"/>
    </source>
</evidence>
<organism evidence="2 3">
    <name type="scientific">Pectobacterium carotovorum subsp. carotovorum</name>
    <name type="common">Erwinia carotovora subsp. carotovora</name>
    <dbReference type="NCBI Taxonomy" id="555"/>
    <lineage>
        <taxon>Bacteria</taxon>
        <taxon>Pseudomonadati</taxon>
        <taxon>Pseudomonadota</taxon>
        <taxon>Gammaproteobacteria</taxon>
        <taxon>Enterobacterales</taxon>
        <taxon>Pectobacteriaceae</taxon>
        <taxon>Pectobacterium</taxon>
    </lineage>
</organism>
<gene>
    <name evidence="2" type="ORF">Pcaca03_00050</name>
</gene>
<comment type="caution">
    <text evidence="2">The sequence shown here is derived from an EMBL/GenBank/DDBJ whole genome shotgun (WGS) entry which is preliminary data.</text>
</comment>